<feature type="region of interest" description="Disordered" evidence="1">
    <location>
        <begin position="221"/>
        <end position="240"/>
    </location>
</feature>
<feature type="compositionally biased region" description="Polar residues" evidence="1">
    <location>
        <begin position="432"/>
        <end position="442"/>
    </location>
</feature>
<evidence type="ECO:0000313" key="3">
    <source>
        <dbReference type="EMBL" id="KAK6153607.1"/>
    </source>
</evidence>
<proteinExistence type="predicted"/>
<feature type="region of interest" description="Disordered" evidence="1">
    <location>
        <begin position="399"/>
        <end position="448"/>
    </location>
</feature>
<feature type="region of interest" description="Disordered" evidence="1">
    <location>
        <begin position="630"/>
        <end position="671"/>
    </location>
</feature>
<evidence type="ECO:0000256" key="1">
    <source>
        <dbReference type="SAM" id="MobiDB-lite"/>
    </source>
</evidence>
<feature type="compositionally biased region" description="Low complexity" evidence="1">
    <location>
        <begin position="417"/>
        <end position="431"/>
    </location>
</feature>
<gene>
    <name evidence="3" type="ORF">DH2020_013246</name>
</gene>
<feature type="compositionally biased region" description="Acidic residues" evidence="1">
    <location>
        <begin position="181"/>
        <end position="197"/>
    </location>
</feature>
<dbReference type="PROSITE" id="PS50812">
    <property type="entry name" value="PWWP"/>
    <property type="match status" value="1"/>
</dbReference>
<sequence>MKRISRFTNDTQSHFGDLKIPVCFGLKMGSSGEDPNKAIDVSAGGLVWVRRRNGSWWPGKILGPDELPEGSVPTPRSGTPVKLLGRDDASVDWYNLEKSKRVKAFHCGEYDKCIEKVKASASHLSKKAPKYARRDDAILHALELENARLGKNHPDLSATPDTQHMEHHHIDESPSASYPTEENEDFDENSDSSEDGSDLAQEVYQSVVSFEELDRLGLVKEEHKQKIAPNDSEEDGAEGSKRMRGLEDLGMNVSSPLKRKRSQIAHNQELLKRKNRRRTLTKVLECTTKVSIPIGEQMSSPTGSSMLVVSDSKVSGLESNESKKNDVIVANNNSNRKGVSCETGMLLYASRHDSDATQKCKQKGNESLERLFDVPLVAEKKGSAGLSLILSDASQQAQVGAGTQSSQSSHVETVSLGNEENNESGSTSSGTANVHFSPSTEKGTSEWRLKGKRNYRSRKVDILDETDIYMANVDREIFSGGSSQIVGPNHLKSKPITEVEEFRGWSWNAPQKPLGSTADFLVPQRSLPYRQSRFTVNPKYDSSDFSLQHHIPGSGLYDVPLEVKTTYQPQHVPYISLMSKLTGRPIVGHPLAIGKLRDGFCNKLIRMSECYNSSSELDYNLSKHVVSGFEHTGTVRKRKPRGRPPNKRHAKSRKNGPLSKKTRKLSSLTGSHRLSLDKKKLLVEKLKGPSIACVPLNVVFSRINAALSGSVRPAPRLIATSENRRDQCALSGREAENGAQHSQVRTYMPTEESRVVNISQDNSWATTLGRKFISPCHPGRTGIKTSNLPEYEGTRGPPGPLSCVNVDLYDMMCTSYYKVFRTTLTKRALAWFDQLPVTLIIGMDKLTAAFVRQFSINKNILRPLLIFFK</sequence>
<dbReference type="InterPro" id="IPR000313">
    <property type="entry name" value="PWWP_dom"/>
</dbReference>
<name>A0ABR0X1T1_REHGL</name>
<reference evidence="3 4" key="1">
    <citation type="journal article" date="2021" name="Comput. Struct. Biotechnol. J.">
        <title>De novo genome assembly of the potent medicinal plant Rehmannia glutinosa using nanopore technology.</title>
        <authorList>
            <person name="Ma L."/>
            <person name="Dong C."/>
            <person name="Song C."/>
            <person name="Wang X."/>
            <person name="Zheng X."/>
            <person name="Niu Y."/>
            <person name="Chen S."/>
            <person name="Feng W."/>
        </authorList>
    </citation>
    <scope>NUCLEOTIDE SEQUENCE [LARGE SCALE GENOMIC DNA]</scope>
    <source>
        <strain evidence="3">DH-2019</strain>
    </source>
</reference>
<dbReference type="SUPFAM" id="SSF63748">
    <property type="entry name" value="Tudor/PWWP/MBT"/>
    <property type="match status" value="1"/>
</dbReference>
<comment type="caution">
    <text evidence="3">The sequence shown here is derived from an EMBL/GenBank/DDBJ whole genome shotgun (WGS) entry which is preliminary data.</text>
</comment>
<feature type="compositionally biased region" description="Polar residues" evidence="1">
    <location>
        <begin position="399"/>
        <end position="416"/>
    </location>
</feature>
<protein>
    <recommendedName>
        <fullName evidence="2">PWWP domain-containing protein</fullName>
    </recommendedName>
</protein>
<feature type="region of interest" description="Disordered" evidence="1">
    <location>
        <begin position="149"/>
        <end position="199"/>
    </location>
</feature>
<evidence type="ECO:0000313" key="4">
    <source>
        <dbReference type="Proteomes" id="UP001318860"/>
    </source>
</evidence>
<dbReference type="Proteomes" id="UP001318860">
    <property type="component" value="Unassembled WGS sequence"/>
</dbReference>
<feature type="compositionally biased region" description="Basic residues" evidence="1">
    <location>
        <begin position="634"/>
        <end position="664"/>
    </location>
</feature>
<keyword evidence="4" id="KW-1185">Reference proteome</keyword>
<dbReference type="PANTHER" id="PTHR33697:SF1">
    <property type="entry name" value="TUDOR_PWWP_MBT SUPERFAMILY PROTEIN"/>
    <property type="match status" value="1"/>
</dbReference>
<dbReference type="InterPro" id="IPR044679">
    <property type="entry name" value="PWWP2-like"/>
</dbReference>
<dbReference type="CDD" id="cd05162">
    <property type="entry name" value="PWWP"/>
    <property type="match status" value="1"/>
</dbReference>
<evidence type="ECO:0000259" key="2">
    <source>
        <dbReference type="PROSITE" id="PS50812"/>
    </source>
</evidence>
<organism evidence="3 4">
    <name type="scientific">Rehmannia glutinosa</name>
    <name type="common">Chinese foxglove</name>
    <dbReference type="NCBI Taxonomy" id="99300"/>
    <lineage>
        <taxon>Eukaryota</taxon>
        <taxon>Viridiplantae</taxon>
        <taxon>Streptophyta</taxon>
        <taxon>Embryophyta</taxon>
        <taxon>Tracheophyta</taxon>
        <taxon>Spermatophyta</taxon>
        <taxon>Magnoliopsida</taxon>
        <taxon>eudicotyledons</taxon>
        <taxon>Gunneridae</taxon>
        <taxon>Pentapetalae</taxon>
        <taxon>asterids</taxon>
        <taxon>lamiids</taxon>
        <taxon>Lamiales</taxon>
        <taxon>Orobanchaceae</taxon>
        <taxon>Rehmannieae</taxon>
        <taxon>Rehmannia</taxon>
    </lineage>
</organism>
<accession>A0ABR0X1T1</accession>
<feature type="compositionally biased region" description="Basic and acidic residues" evidence="1">
    <location>
        <begin position="163"/>
        <end position="172"/>
    </location>
</feature>
<dbReference type="PANTHER" id="PTHR33697">
    <property type="entry name" value="T17B22.17 PROTEIN-RELATED"/>
    <property type="match status" value="1"/>
</dbReference>
<dbReference type="Pfam" id="PF00855">
    <property type="entry name" value="PWWP"/>
    <property type="match status" value="1"/>
</dbReference>
<dbReference type="EMBL" id="JABTTQ020000006">
    <property type="protein sequence ID" value="KAK6153607.1"/>
    <property type="molecule type" value="Genomic_DNA"/>
</dbReference>
<feature type="domain" description="PWWP" evidence="2">
    <location>
        <begin position="43"/>
        <end position="98"/>
    </location>
</feature>
<dbReference type="Gene3D" id="2.30.30.140">
    <property type="match status" value="1"/>
</dbReference>